<keyword evidence="2" id="KW-1185">Reference proteome</keyword>
<protein>
    <submittedName>
        <fullName evidence="1">IolA1</fullName>
    </submittedName>
</protein>
<dbReference type="Proteomes" id="UP001431209">
    <property type="component" value="Unassembled WGS sequence"/>
</dbReference>
<accession>A0AAW2ZDD0</accession>
<organism evidence="1 2">
    <name type="scientific">Acrasis kona</name>
    <dbReference type="NCBI Taxonomy" id="1008807"/>
    <lineage>
        <taxon>Eukaryota</taxon>
        <taxon>Discoba</taxon>
        <taxon>Heterolobosea</taxon>
        <taxon>Tetramitia</taxon>
        <taxon>Eutetramitia</taxon>
        <taxon>Acrasidae</taxon>
        <taxon>Acrasis</taxon>
    </lineage>
</organism>
<reference evidence="1 2" key="1">
    <citation type="submission" date="2024-03" db="EMBL/GenBank/DDBJ databases">
        <title>The Acrasis kona genome and developmental transcriptomes reveal deep origins of eukaryotic multicellular pathways.</title>
        <authorList>
            <person name="Sheikh S."/>
            <person name="Fu C.-J."/>
            <person name="Brown M.W."/>
            <person name="Baldauf S.L."/>
        </authorList>
    </citation>
    <scope>NUCLEOTIDE SEQUENCE [LARGE SCALE GENOMIC DNA]</scope>
    <source>
        <strain evidence="1 2">ATCC MYA-3509</strain>
    </source>
</reference>
<dbReference type="EMBL" id="JAOPGA020001346">
    <property type="protein sequence ID" value="KAL0487450.1"/>
    <property type="molecule type" value="Genomic_DNA"/>
</dbReference>
<evidence type="ECO:0000313" key="1">
    <source>
        <dbReference type="EMBL" id="KAL0487450.1"/>
    </source>
</evidence>
<sequence>MKSTHPIGIANPSSAAQPNNSIIANAFDDQKFYPDFKITFKLSGKDVLLHRFIAESIISVETIPKNDIINNNHFIMDIKSNHEPTMYNLLRSAYTGVLTLTDHNDQIVDALNLCTRYQMQSRLTLLADFISNEADVTTDTMISCLLWIAEHNSHIILHSIQKCFARLEVSDKIHDVKFDLVQRLDSLTLGYFLVSFSNGRDKIKERSNAFSWIKSWIDANVEHRKHLCYDLLDIVDKCHNSSEDFDGIKYVKSMFGHPEQEIEINQDQVNQPTEETIQDDDEDKVPALSSSIFMNDFVNDSNIQDVESDGEDFEDCRDQLLTDSMSQSTTSTEQSKKVSLFDSLVLNHFTDRSEPDLLRSVHVTNDQGKEKSHKVVVTTSGRVVPLNKCDKKRVTFTIQHPKVHFDETKKLNSS</sequence>
<dbReference type="InterPro" id="IPR011333">
    <property type="entry name" value="SKP1/BTB/POZ_sf"/>
</dbReference>
<gene>
    <name evidence="1" type="ORF">AKO1_004144</name>
</gene>
<comment type="caution">
    <text evidence="1">The sequence shown here is derived from an EMBL/GenBank/DDBJ whole genome shotgun (WGS) entry which is preliminary data.</text>
</comment>
<dbReference type="Gene3D" id="3.30.710.10">
    <property type="entry name" value="Potassium Channel Kv1.1, Chain A"/>
    <property type="match status" value="1"/>
</dbReference>
<name>A0AAW2ZDD0_9EUKA</name>
<proteinExistence type="predicted"/>
<dbReference type="AlphaFoldDB" id="A0AAW2ZDD0"/>
<evidence type="ECO:0000313" key="2">
    <source>
        <dbReference type="Proteomes" id="UP001431209"/>
    </source>
</evidence>